<dbReference type="AlphaFoldDB" id="A0A7V5RQ80"/>
<reference evidence="2" key="1">
    <citation type="journal article" date="2020" name="mSystems">
        <title>Genome- and Community-Level Interaction Insights into Carbon Utilization and Element Cycling Functions of Hydrothermarchaeota in Hydrothermal Sediment.</title>
        <authorList>
            <person name="Zhou Z."/>
            <person name="Liu Y."/>
            <person name="Xu W."/>
            <person name="Pan J."/>
            <person name="Luo Z.H."/>
            <person name="Li M."/>
        </authorList>
    </citation>
    <scope>NUCLEOTIDE SEQUENCE [LARGE SCALE GENOMIC DNA]</scope>
    <source>
        <strain evidence="2">HyVt-460</strain>
    </source>
</reference>
<accession>A0A7V5RQ80</accession>
<comment type="caution">
    <text evidence="2">The sequence shown here is derived from an EMBL/GenBank/DDBJ whole genome shotgun (WGS) entry which is preliminary data.</text>
</comment>
<dbReference type="SUPFAM" id="SSF89372">
    <property type="entry name" value="Fucose-specific lectin"/>
    <property type="match status" value="1"/>
</dbReference>
<organism evidence="2">
    <name type="scientific">Caldithrix abyssi</name>
    <dbReference type="NCBI Taxonomy" id="187145"/>
    <lineage>
        <taxon>Bacteria</taxon>
        <taxon>Pseudomonadati</taxon>
        <taxon>Calditrichota</taxon>
        <taxon>Calditrichia</taxon>
        <taxon>Calditrichales</taxon>
        <taxon>Calditrichaceae</taxon>
        <taxon>Caldithrix</taxon>
    </lineage>
</organism>
<protein>
    <submittedName>
        <fullName evidence="2">T9SS type A sorting domain-containing protein</fullName>
    </submittedName>
</protein>
<dbReference type="EMBL" id="DRLI01000271">
    <property type="protein sequence ID" value="HHM02758.1"/>
    <property type="molecule type" value="Genomic_DNA"/>
</dbReference>
<dbReference type="InterPro" id="IPR026444">
    <property type="entry name" value="Secre_tail"/>
</dbReference>
<gene>
    <name evidence="2" type="ORF">ENJ15_07065</name>
</gene>
<feature type="domain" description="Secretion system C-terminal sorting" evidence="1">
    <location>
        <begin position="650"/>
        <end position="725"/>
    </location>
</feature>
<evidence type="ECO:0000259" key="1">
    <source>
        <dbReference type="Pfam" id="PF18962"/>
    </source>
</evidence>
<dbReference type="Proteomes" id="UP000885771">
    <property type="component" value="Unassembled WGS sequence"/>
</dbReference>
<sequence>MNTPISFKDPWLIDYADPAYGNNMRNRGMDAPFKQRTSPFSPDTSYNGDVYQGVFLNQSGAPEWNPPYYYVNANQTQTTSEHGESVSWHFQNWSGTDVTFQNAGAAETPLVFNAAGATAEAVYKGHLVSNQSRASGYNNGRRVYHGFNGKSYMVYGDNKAIYFSSSEDGIIWSQEVKISAPNENCYNPALAAPHPFSIHVVWYNNSDHEIKHRVYDASMDSWSVTETVATVDFYSNAYPRPSIAVTELEKVFVAVDPQKSSSGSAREVSCYYQAQEGGAWSNILGPFNGKNPSVSEYSGEVGLVWENNNNIYFKKRAESGSWSSTVQVNPNVPYIWSESKPSLSYSAGVAHIVWQGMEEDQIAEIEVSNGYHRTYDTVTNSLGSLQTISSDGDKDYVNLSVSTVSGNGNDYTIFYEADGTIKKLAKTGSSISETGYGNGRYANITDKGRDLALWTKYTSAPYILKPLYNSGGFSKLAGSAGDDSSRSVSLHKRFSFDLDGAFIAVELTGSRVNSAEARYEQEQSSSNSLYFSGEDDIRLSWKVSYLDIPEGFDTSGELLSVWLVQGDKRSLLKAYSIADFGDPENRRVIDDLVYFAREDKNARLEIDFGDRPALVSNLLQAEKENASFAKSSFESVSEVTPERYYLSANYPNPFNPITHIAFGLPQSAPVRLEVFNLSGQRVALLVDKTLAAGRYDVAFDGSGLASGAYIYRLRAGNAFVQSRKLLLVK</sequence>
<name>A0A7V5RQ80_CALAY</name>
<dbReference type="Gene3D" id="2.60.40.4070">
    <property type="match status" value="1"/>
</dbReference>
<proteinExistence type="predicted"/>
<evidence type="ECO:0000313" key="2">
    <source>
        <dbReference type="EMBL" id="HHM02758.1"/>
    </source>
</evidence>
<dbReference type="NCBIfam" id="TIGR04183">
    <property type="entry name" value="Por_Secre_tail"/>
    <property type="match status" value="1"/>
</dbReference>
<dbReference type="Pfam" id="PF18962">
    <property type="entry name" value="Por_Secre_tail"/>
    <property type="match status" value="1"/>
</dbReference>